<gene>
    <name evidence="2" type="ORF">BDN70DRAFT_879034</name>
</gene>
<organism evidence="2 3">
    <name type="scientific">Pholiota conissans</name>
    <dbReference type="NCBI Taxonomy" id="109636"/>
    <lineage>
        <taxon>Eukaryota</taxon>
        <taxon>Fungi</taxon>
        <taxon>Dikarya</taxon>
        <taxon>Basidiomycota</taxon>
        <taxon>Agaricomycotina</taxon>
        <taxon>Agaricomycetes</taxon>
        <taxon>Agaricomycetidae</taxon>
        <taxon>Agaricales</taxon>
        <taxon>Agaricineae</taxon>
        <taxon>Strophariaceae</taxon>
        <taxon>Pholiota</taxon>
    </lineage>
</organism>
<reference evidence="2" key="1">
    <citation type="submission" date="2020-11" db="EMBL/GenBank/DDBJ databases">
        <authorList>
            <consortium name="DOE Joint Genome Institute"/>
            <person name="Ahrendt S."/>
            <person name="Riley R."/>
            <person name="Andreopoulos W."/>
            <person name="Labutti K."/>
            <person name="Pangilinan J."/>
            <person name="Ruiz-Duenas F.J."/>
            <person name="Barrasa J.M."/>
            <person name="Sanchez-Garcia M."/>
            <person name="Camarero S."/>
            <person name="Miyauchi S."/>
            <person name="Serrano A."/>
            <person name="Linde D."/>
            <person name="Babiker R."/>
            <person name="Drula E."/>
            <person name="Ayuso-Fernandez I."/>
            <person name="Pacheco R."/>
            <person name="Padilla G."/>
            <person name="Ferreira P."/>
            <person name="Barriuso J."/>
            <person name="Kellner H."/>
            <person name="Castanera R."/>
            <person name="Alfaro M."/>
            <person name="Ramirez L."/>
            <person name="Pisabarro A.G."/>
            <person name="Kuo A."/>
            <person name="Tritt A."/>
            <person name="Lipzen A."/>
            <person name="He G."/>
            <person name="Yan M."/>
            <person name="Ng V."/>
            <person name="Cullen D."/>
            <person name="Martin F."/>
            <person name="Rosso M.-N."/>
            <person name="Henrissat B."/>
            <person name="Hibbett D."/>
            <person name="Martinez A.T."/>
            <person name="Grigoriev I.V."/>
        </authorList>
    </citation>
    <scope>NUCLEOTIDE SEQUENCE</scope>
    <source>
        <strain evidence="2">CIRM-BRFM 674</strain>
    </source>
</reference>
<sequence length="59" mass="6681">MHYTKTRRETQTLIDDIWFLSLVFALTLATTSFFHALVGLSDAPSWNARHRASSARASI</sequence>
<accession>A0A9P5Z1L4</accession>
<dbReference type="Proteomes" id="UP000807469">
    <property type="component" value="Unassembled WGS sequence"/>
</dbReference>
<protein>
    <submittedName>
        <fullName evidence="2">Uncharacterized protein</fullName>
    </submittedName>
</protein>
<evidence type="ECO:0000313" key="2">
    <source>
        <dbReference type="EMBL" id="KAF9479171.1"/>
    </source>
</evidence>
<keyword evidence="3" id="KW-1185">Reference proteome</keyword>
<proteinExistence type="predicted"/>
<evidence type="ECO:0000256" key="1">
    <source>
        <dbReference type="SAM" id="Phobius"/>
    </source>
</evidence>
<comment type="caution">
    <text evidence="2">The sequence shown here is derived from an EMBL/GenBank/DDBJ whole genome shotgun (WGS) entry which is preliminary data.</text>
</comment>
<keyword evidence="1" id="KW-0472">Membrane</keyword>
<feature type="transmembrane region" description="Helical" evidence="1">
    <location>
        <begin position="17"/>
        <end position="40"/>
    </location>
</feature>
<dbReference type="AlphaFoldDB" id="A0A9P5Z1L4"/>
<keyword evidence="1" id="KW-1133">Transmembrane helix</keyword>
<keyword evidence="1" id="KW-0812">Transmembrane</keyword>
<name>A0A9P5Z1L4_9AGAR</name>
<dbReference type="EMBL" id="MU155218">
    <property type="protein sequence ID" value="KAF9479171.1"/>
    <property type="molecule type" value="Genomic_DNA"/>
</dbReference>
<evidence type="ECO:0000313" key="3">
    <source>
        <dbReference type="Proteomes" id="UP000807469"/>
    </source>
</evidence>